<dbReference type="Proteomes" id="UP000830115">
    <property type="component" value="Chromosome"/>
</dbReference>
<name>A0ABY4MCQ6_9ACTN</name>
<sequence>MVASKKGVPVEVGYGTSARFLYQNSKYKVGISKRFGAAITEYYNKRVDSTMNLVTSDNGAALQTALFGAKDVPNSGGSDCQGGRRLRWNPTQAGSHCRAADGGRAGSVIDSCTSSSNLCNRDSFTESVGSGEWIQWRVSYRNFFYEKNPHGVYKYKPFDDVRALIRYTFHADHVQADYQIWRTRDTNYGAYFQALPTGFFTQMTRYTYSPSGTPKTTTRSESPTDDAQSVANYSVGPSTGRWVTAESVNRPGSPPVMTPGNHLTAAYYNSIPGCPARKFLISFFGDNYQQSSHAKNYLKSYAPTKGTYMNVRGLIFPYRYNETLPGKTAQLGKLIDTPGDGSGSQGYMPVNELFL</sequence>
<gene>
    <name evidence="2" type="ORF">K9S39_24270</name>
</gene>
<feature type="compositionally biased region" description="Polar residues" evidence="1">
    <location>
        <begin position="210"/>
        <end position="237"/>
    </location>
</feature>
<dbReference type="EMBL" id="CP086322">
    <property type="protein sequence ID" value="UQA94559.1"/>
    <property type="molecule type" value="Genomic_DNA"/>
</dbReference>
<organism evidence="2 3">
    <name type="scientific">Streptomyces halobius</name>
    <dbReference type="NCBI Taxonomy" id="2879846"/>
    <lineage>
        <taxon>Bacteria</taxon>
        <taxon>Bacillati</taxon>
        <taxon>Actinomycetota</taxon>
        <taxon>Actinomycetes</taxon>
        <taxon>Kitasatosporales</taxon>
        <taxon>Streptomycetaceae</taxon>
        <taxon>Streptomyces</taxon>
    </lineage>
</organism>
<accession>A0ABY4MCQ6</accession>
<keyword evidence="3" id="KW-1185">Reference proteome</keyword>
<evidence type="ECO:0000313" key="2">
    <source>
        <dbReference type="EMBL" id="UQA94559.1"/>
    </source>
</evidence>
<proteinExistence type="predicted"/>
<evidence type="ECO:0000313" key="3">
    <source>
        <dbReference type="Proteomes" id="UP000830115"/>
    </source>
</evidence>
<feature type="region of interest" description="Disordered" evidence="1">
    <location>
        <begin position="210"/>
        <end position="238"/>
    </location>
</feature>
<evidence type="ECO:0000256" key="1">
    <source>
        <dbReference type="SAM" id="MobiDB-lite"/>
    </source>
</evidence>
<reference evidence="2" key="1">
    <citation type="submission" date="2021-10" db="EMBL/GenBank/DDBJ databases">
        <title>Streptomyces nigrumlapis sp.nov.,an antimicrobial producing actinobacterium isolated from Black Gobi rocks.</title>
        <authorList>
            <person name="Wen Y."/>
            <person name="Zhang W."/>
            <person name="Liu X.G."/>
        </authorList>
    </citation>
    <scope>NUCLEOTIDE SEQUENCE</scope>
    <source>
        <strain evidence="2">ST13-2-2</strain>
    </source>
</reference>
<dbReference type="RefSeq" id="WP_248865428.1">
    <property type="nucleotide sequence ID" value="NZ_CP086322.1"/>
</dbReference>
<protein>
    <submittedName>
        <fullName evidence="2">Uncharacterized protein</fullName>
    </submittedName>
</protein>